<evidence type="ECO:0000256" key="4">
    <source>
        <dbReference type="ARBA" id="ARBA00022475"/>
    </source>
</evidence>
<evidence type="ECO:0000313" key="10">
    <source>
        <dbReference type="Proteomes" id="UP000272503"/>
    </source>
</evidence>
<comment type="caution">
    <text evidence="9">The sequence shown here is derived from an EMBL/GenBank/DDBJ whole genome shotgun (WGS) entry which is preliminary data.</text>
</comment>
<dbReference type="GO" id="GO:0005886">
    <property type="term" value="C:plasma membrane"/>
    <property type="evidence" value="ECO:0007669"/>
    <property type="project" value="UniProtKB-SubCell"/>
</dbReference>
<organism evidence="9 10">
    <name type="scientific">Mycetocola tolaasinivorans</name>
    <dbReference type="NCBI Taxonomy" id="76635"/>
    <lineage>
        <taxon>Bacteria</taxon>
        <taxon>Bacillati</taxon>
        <taxon>Actinomycetota</taxon>
        <taxon>Actinomycetes</taxon>
        <taxon>Micrococcales</taxon>
        <taxon>Microbacteriaceae</taxon>
        <taxon>Mycetocola</taxon>
    </lineage>
</organism>
<keyword evidence="5 8" id="KW-0812">Transmembrane</keyword>
<accession>A0A3L7A286</accession>
<feature type="transmembrane region" description="Helical" evidence="8">
    <location>
        <begin position="15"/>
        <end position="36"/>
    </location>
</feature>
<comment type="subcellular location">
    <subcellularLocation>
        <location evidence="1">Cell membrane</location>
        <topology evidence="1">Multi-pass membrane protein</topology>
    </subcellularLocation>
</comment>
<evidence type="ECO:0000313" key="9">
    <source>
        <dbReference type="EMBL" id="RLP74095.1"/>
    </source>
</evidence>
<dbReference type="InterPro" id="IPR037294">
    <property type="entry name" value="ABC_BtuC-like"/>
</dbReference>
<keyword evidence="4" id="KW-1003">Cell membrane</keyword>
<keyword evidence="6 8" id="KW-1133">Transmembrane helix</keyword>
<feature type="transmembrane region" description="Helical" evidence="8">
    <location>
        <begin position="194"/>
        <end position="211"/>
    </location>
</feature>
<dbReference type="Proteomes" id="UP000272503">
    <property type="component" value="Unassembled WGS sequence"/>
</dbReference>
<proteinExistence type="inferred from homology"/>
<dbReference type="SUPFAM" id="SSF81345">
    <property type="entry name" value="ABC transporter involved in vitamin B12 uptake, BtuC"/>
    <property type="match status" value="1"/>
</dbReference>
<evidence type="ECO:0000256" key="5">
    <source>
        <dbReference type="ARBA" id="ARBA00022692"/>
    </source>
</evidence>
<evidence type="ECO:0000256" key="6">
    <source>
        <dbReference type="ARBA" id="ARBA00022989"/>
    </source>
</evidence>
<evidence type="ECO:0000256" key="3">
    <source>
        <dbReference type="ARBA" id="ARBA00022448"/>
    </source>
</evidence>
<name>A0A3L7A286_9MICO</name>
<evidence type="ECO:0000256" key="8">
    <source>
        <dbReference type="SAM" id="Phobius"/>
    </source>
</evidence>
<keyword evidence="7 8" id="KW-0472">Membrane</keyword>
<feature type="transmembrane region" description="Helical" evidence="8">
    <location>
        <begin position="279"/>
        <end position="300"/>
    </location>
</feature>
<evidence type="ECO:0000256" key="1">
    <source>
        <dbReference type="ARBA" id="ARBA00004651"/>
    </source>
</evidence>
<dbReference type="Gene3D" id="1.10.3470.10">
    <property type="entry name" value="ABC transporter involved in vitamin B12 uptake, BtuC"/>
    <property type="match status" value="1"/>
</dbReference>
<dbReference type="GO" id="GO:0033214">
    <property type="term" value="P:siderophore-iron import into cell"/>
    <property type="evidence" value="ECO:0007669"/>
    <property type="project" value="TreeGrafter"/>
</dbReference>
<keyword evidence="10" id="KW-1185">Reference proteome</keyword>
<keyword evidence="3" id="KW-0813">Transport</keyword>
<dbReference type="RefSeq" id="WP_121649482.1">
    <property type="nucleotide sequence ID" value="NZ_RCUX01000012.1"/>
</dbReference>
<feature type="transmembrane region" description="Helical" evidence="8">
    <location>
        <begin position="120"/>
        <end position="139"/>
    </location>
</feature>
<protein>
    <submittedName>
        <fullName evidence="9">Enterobactin ABC transporter permease</fullName>
    </submittedName>
</protein>
<dbReference type="EMBL" id="RCUX01000012">
    <property type="protein sequence ID" value="RLP74095.1"/>
    <property type="molecule type" value="Genomic_DNA"/>
</dbReference>
<dbReference type="GO" id="GO:0022857">
    <property type="term" value="F:transmembrane transporter activity"/>
    <property type="evidence" value="ECO:0007669"/>
    <property type="project" value="InterPro"/>
</dbReference>
<feature type="transmembrane region" description="Helical" evidence="8">
    <location>
        <begin position="146"/>
        <end position="167"/>
    </location>
</feature>
<dbReference type="InterPro" id="IPR000522">
    <property type="entry name" value="ABC_transptr_permease_BtuC"/>
</dbReference>
<evidence type="ECO:0000256" key="7">
    <source>
        <dbReference type="ARBA" id="ARBA00023136"/>
    </source>
</evidence>
<dbReference type="PANTHER" id="PTHR30472:SF19">
    <property type="entry name" value="PETROBACTIN IMPORT SYSTEM PERMEASE PROTEIN YCLO"/>
    <property type="match status" value="1"/>
</dbReference>
<dbReference type="AlphaFoldDB" id="A0A3L7A286"/>
<feature type="transmembrane region" description="Helical" evidence="8">
    <location>
        <begin position="56"/>
        <end position="76"/>
    </location>
</feature>
<dbReference type="PANTHER" id="PTHR30472">
    <property type="entry name" value="FERRIC ENTEROBACTIN TRANSPORT SYSTEM PERMEASE PROTEIN"/>
    <property type="match status" value="1"/>
</dbReference>
<feature type="transmembrane region" description="Helical" evidence="8">
    <location>
        <begin position="306"/>
        <end position="327"/>
    </location>
</feature>
<evidence type="ECO:0000256" key="2">
    <source>
        <dbReference type="ARBA" id="ARBA00007935"/>
    </source>
</evidence>
<comment type="similarity">
    <text evidence="2">Belongs to the binding-protein-dependent transport system permease family. FecCD subfamily.</text>
</comment>
<feature type="transmembrane region" description="Helical" evidence="8">
    <location>
        <begin position="88"/>
        <end position="108"/>
    </location>
</feature>
<dbReference type="OrthoDB" id="9796260at2"/>
<sequence length="332" mass="36047">MAEPRVLEASREARVWPRFVILGVVAAVCALGVLTWGIGPEPGSRGFWLVVERRGITVATMIVVAAAQSVATVLFHTATSNRILTPSIMGFEALYVVMQTALVFFWGAQSLAATDGLLKVALQSALMVVFATLLYRWLFSGRLGNLHTMLLVGVILGMGFASVATFMQRMLTPSEFDVLSARLFGNMSNSNPEYIPWATLVIGAVIAIVWVKRHRLDVLALGRETATNLGLNFRGEVTQLLVITAVLISISTTMVGPLTFFGFIVATLAYQLTGSSRHAHVLPFAFLLGLITLLGGYFILRHVFSAAGVLSVLIEFVGGLFFLIFLLRKGRL</sequence>
<dbReference type="Pfam" id="PF01032">
    <property type="entry name" value="FecCD"/>
    <property type="match status" value="1"/>
</dbReference>
<reference evidence="9 10" key="1">
    <citation type="submission" date="2018-10" db="EMBL/GenBank/DDBJ databases">
        <authorList>
            <person name="Li J."/>
        </authorList>
    </citation>
    <scope>NUCLEOTIDE SEQUENCE [LARGE SCALE GENOMIC DNA]</scope>
    <source>
        <strain evidence="9 10">IF 016277</strain>
    </source>
</reference>
<gene>
    <name evidence="9" type="ORF">D9V32_13695</name>
</gene>